<organism evidence="1 2">
    <name type="scientific">Xanthomonas citri pv. phaseoli var. fuscans</name>
    <dbReference type="NCBI Taxonomy" id="473423"/>
    <lineage>
        <taxon>Bacteria</taxon>
        <taxon>Pseudomonadati</taxon>
        <taxon>Pseudomonadota</taxon>
        <taxon>Gammaproteobacteria</taxon>
        <taxon>Lysobacterales</taxon>
        <taxon>Lysobacteraceae</taxon>
        <taxon>Xanthomonas</taxon>
    </lineage>
</organism>
<reference evidence="1 2" key="1">
    <citation type="journal article" date="2017" name="BMC Genomics">
        <title>Xanthomonas adaptation to common bean is associated with horizontal transfers of genes encoding TAL effectors.</title>
        <authorList>
            <person name="Ruh M."/>
            <person name="Briand M."/>
            <person name="Bonneau S."/>
            <person name="Jacques M.A."/>
            <person name="Chen N.W.G."/>
        </authorList>
    </citation>
    <scope>NUCLEOTIDE SEQUENCE [LARGE SCALE GENOMIC DNA]</scope>
    <source>
        <strain evidence="1 2">CFBP6991</strain>
    </source>
</reference>
<dbReference type="Proteomes" id="UP000230560">
    <property type="component" value="Chromosome"/>
</dbReference>
<dbReference type="AlphaFoldDB" id="A0AB33F8J2"/>
<evidence type="ECO:0000313" key="1">
    <source>
        <dbReference type="EMBL" id="ATS84125.1"/>
    </source>
</evidence>
<gene>
    <name evidence="1" type="ORF">XcfCFBP6991P_09220</name>
</gene>
<accession>A0AB33F8J2</accession>
<name>A0AB33F8J2_XANCI</name>
<sequence>MVSARSWHDSDGCGGLRCEASGARQLRLAYRLKVALRWCECATVQEGIVRDAVRAAAVAMAISTAPRQQHVTEGYRRLTMQ</sequence>
<dbReference type="EMBL" id="CP021015">
    <property type="protein sequence ID" value="ATS84125.1"/>
    <property type="molecule type" value="Genomic_DNA"/>
</dbReference>
<protein>
    <submittedName>
        <fullName evidence="1">Uncharacterized protein</fullName>
    </submittedName>
</protein>
<evidence type="ECO:0000313" key="2">
    <source>
        <dbReference type="Proteomes" id="UP000230560"/>
    </source>
</evidence>
<proteinExistence type="predicted"/>